<feature type="region of interest" description="Disordered" evidence="1">
    <location>
        <begin position="433"/>
        <end position="479"/>
    </location>
</feature>
<comment type="caution">
    <text evidence="3">The sequence shown here is derived from an EMBL/GenBank/DDBJ whole genome shotgun (WGS) entry which is preliminary data.</text>
</comment>
<evidence type="ECO:0000256" key="1">
    <source>
        <dbReference type="SAM" id="MobiDB-lite"/>
    </source>
</evidence>
<keyword evidence="4" id="KW-1185">Reference proteome</keyword>
<keyword evidence="2" id="KW-0812">Transmembrane</keyword>
<feature type="compositionally biased region" description="Polar residues" evidence="1">
    <location>
        <begin position="379"/>
        <end position="388"/>
    </location>
</feature>
<feature type="compositionally biased region" description="Basic and acidic residues" evidence="1">
    <location>
        <begin position="364"/>
        <end position="377"/>
    </location>
</feature>
<feature type="region of interest" description="Disordered" evidence="1">
    <location>
        <begin position="346"/>
        <end position="394"/>
    </location>
</feature>
<evidence type="ECO:0000256" key="2">
    <source>
        <dbReference type="SAM" id="Phobius"/>
    </source>
</evidence>
<dbReference type="PANTHER" id="PTHR36424">
    <property type="entry name" value="PHEROMONE-REGULATED MEMBRANE PROTEIN 6"/>
    <property type="match status" value="1"/>
</dbReference>
<dbReference type="PANTHER" id="PTHR36424:SF1">
    <property type="entry name" value="LOW AFFINITY K(+) TRANSPORTER 1-RELATED"/>
    <property type="match status" value="1"/>
</dbReference>
<keyword evidence="2" id="KW-1133">Transmembrane helix</keyword>
<proteinExistence type="predicted"/>
<feature type="transmembrane region" description="Helical" evidence="2">
    <location>
        <begin position="101"/>
        <end position="120"/>
    </location>
</feature>
<gene>
    <name evidence="3" type="ORF">BGZ70_009298</name>
</gene>
<protein>
    <submittedName>
        <fullName evidence="3">Uncharacterized protein</fullName>
    </submittedName>
</protein>
<dbReference type="EMBL" id="JAAAHY010000743">
    <property type="protein sequence ID" value="KAF9958152.1"/>
    <property type="molecule type" value="Genomic_DNA"/>
</dbReference>
<feature type="compositionally biased region" description="Polar residues" evidence="1">
    <location>
        <begin position="433"/>
        <end position="450"/>
    </location>
</feature>
<dbReference type="OrthoDB" id="2370443at2759"/>
<evidence type="ECO:0000313" key="3">
    <source>
        <dbReference type="EMBL" id="KAF9958152.1"/>
    </source>
</evidence>
<evidence type="ECO:0000313" key="4">
    <source>
        <dbReference type="Proteomes" id="UP000738359"/>
    </source>
</evidence>
<organism evidence="3 4">
    <name type="scientific">Mortierella alpina</name>
    <name type="common">Oleaginous fungus</name>
    <name type="synonym">Mortierella renispora</name>
    <dbReference type="NCBI Taxonomy" id="64518"/>
    <lineage>
        <taxon>Eukaryota</taxon>
        <taxon>Fungi</taxon>
        <taxon>Fungi incertae sedis</taxon>
        <taxon>Mucoromycota</taxon>
        <taxon>Mortierellomycotina</taxon>
        <taxon>Mortierellomycetes</taxon>
        <taxon>Mortierellales</taxon>
        <taxon>Mortierellaceae</taxon>
        <taxon>Mortierella</taxon>
    </lineage>
</organism>
<accession>A0A9P6M0I0</accession>
<feature type="transmembrane region" description="Helical" evidence="2">
    <location>
        <begin position="62"/>
        <end position="89"/>
    </location>
</feature>
<keyword evidence="2" id="KW-0472">Membrane</keyword>
<dbReference type="Proteomes" id="UP000738359">
    <property type="component" value="Unassembled WGS sequence"/>
</dbReference>
<feature type="transmembrane region" description="Helical" evidence="2">
    <location>
        <begin position="222"/>
        <end position="252"/>
    </location>
</feature>
<reference evidence="3" key="1">
    <citation type="journal article" date="2020" name="Fungal Divers.">
        <title>Resolving the Mortierellaceae phylogeny through synthesis of multi-gene phylogenetics and phylogenomics.</title>
        <authorList>
            <person name="Vandepol N."/>
            <person name="Liber J."/>
            <person name="Desiro A."/>
            <person name="Na H."/>
            <person name="Kennedy M."/>
            <person name="Barry K."/>
            <person name="Grigoriev I.V."/>
            <person name="Miller A.N."/>
            <person name="O'Donnell K."/>
            <person name="Stajich J.E."/>
            <person name="Bonito G."/>
        </authorList>
    </citation>
    <scope>NUCLEOTIDE SEQUENCE</scope>
    <source>
        <strain evidence="3">CK1249</strain>
    </source>
</reference>
<dbReference type="InterPro" id="IPR031606">
    <property type="entry name" value="Kch1/2"/>
</dbReference>
<dbReference type="GO" id="GO:0005886">
    <property type="term" value="C:plasma membrane"/>
    <property type="evidence" value="ECO:0007669"/>
    <property type="project" value="InterPro"/>
</dbReference>
<dbReference type="Pfam" id="PF16944">
    <property type="entry name" value="KCH"/>
    <property type="match status" value="1"/>
</dbReference>
<feature type="compositionally biased region" description="Pro residues" evidence="1">
    <location>
        <begin position="470"/>
        <end position="479"/>
    </location>
</feature>
<dbReference type="AlphaFoldDB" id="A0A9P6M0I0"/>
<dbReference type="GO" id="GO:0015079">
    <property type="term" value="F:potassium ion transmembrane transporter activity"/>
    <property type="evidence" value="ECO:0007669"/>
    <property type="project" value="InterPro"/>
</dbReference>
<name>A0A9P6M0I0_MORAP</name>
<sequence>MEPPLPQPPANETSQFYSSSSGPARVGSLLLQSVKVTVPTFSKDLDLGSIANPQRHSTLKQYLFASLLFKPLLALLLDCFSLAFLSSWVRNSVGKGNSSGLVVYALATTGSLAIVVYGGWRASQVLKKAHIQAIFVNREAYRWVCLRSKERFLFFERVGQGYGHMDALVFFTWFTLRDWMQHLLCDLPRLIINCTILGQVAYQQSLKNKGEAPTLTLPELSGITHAALAFNIMLQLCNLVQFLGALVVLGLVRMGKLISLRKDEHLHTYCQRNLNVRIVRFYKIAKAPGTTAPLRENNHLEQQMNQYRAEEEAMGLGPEGGIDLSLAALAWDTETQDDHVDYNHYAYRPRPISSHPPARAKQPSGREDGGERIEMTEKQPVSPSTTYQLPAFSGPAPVPGSFSYAQMQHLQLQRQKYGDNKELYETMVWTPASSSMESHGQGSQGAMQYTSPPPPPPAGSNWTSPNVGTPLPPVPRKDY</sequence>